<dbReference type="InterPro" id="IPR043136">
    <property type="entry name" value="B30.2/SPRY_sf"/>
</dbReference>
<evidence type="ECO:0000256" key="1">
    <source>
        <dbReference type="SAM" id="MobiDB-lite"/>
    </source>
</evidence>
<dbReference type="InterPro" id="IPR016024">
    <property type="entry name" value="ARM-type_fold"/>
</dbReference>
<evidence type="ECO:0000313" key="3">
    <source>
        <dbReference type="Proteomes" id="UP000324800"/>
    </source>
</evidence>
<dbReference type="AlphaFoldDB" id="A0A5J4WWL9"/>
<comment type="caution">
    <text evidence="2">The sequence shown here is derived from an EMBL/GenBank/DDBJ whole genome shotgun (WGS) entry which is preliminary data.</text>
</comment>
<sequence>MPQQPQNYLAVPQEAGRKKHSIVGWVGRALSGWMHETTFRPDQTSIFGQSSVADVAIAIPHLIQDLESDTANAFVPALRQLLEIVLDNHQNKDLALKYKLYPTLNKFAGNIVKNEEYVLSTTILHVIGVRNSTDDKTILAEAVTESMILNIFTSDEKQSKAASNCLEGLIEENEIIRNALLTNGFLLKVQHSFTSKPSSSSSSSQTSNPTPNYLISGLLDIILKLLATADDLQPIAILIPLLNEMKTSGEKNIKKKSVNILSILITNGINSPSSEPSKENQSKIQQMEESNRLKDEQLRQKDEYIRIIEERAHVNEQQKIQAEEQLKAQQEQTRASDERATIAQEQLKTKDADIQRLLTEINQLIQIQAPSSVSHSTSVNQPVIDLNDIIEDIKSQLENPDPTGQGVRLEKIQNLIRKAVALKEDPLSISLNKVIKDGIHRIEVMFEKCNYGRYSDGVVGIVKADHKIPYPCNPGLEPHKKNMLFFSGYTGNTWFKGTETSGNVRFSDGQLIAMELNADVGTLHFFVDGIQQPIFVRGIKEAVKFYFFILQKDSFFSIVSVKRLAVPAAKTLPNEKVVQW</sequence>
<name>A0A5J4WWL9_9EUKA</name>
<feature type="region of interest" description="Disordered" evidence="1">
    <location>
        <begin position="269"/>
        <end position="296"/>
    </location>
</feature>
<dbReference type="SUPFAM" id="SSF48371">
    <property type="entry name" value="ARM repeat"/>
    <property type="match status" value="1"/>
</dbReference>
<dbReference type="Gene3D" id="2.60.120.920">
    <property type="match status" value="1"/>
</dbReference>
<evidence type="ECO:0000313" key="2">
    <source>
        <dbReference type="EMBL" id="KAA6398882.1"/>
    </source>
</evidence>
<reference evidence="2 3" key="1">
    <citation type="submission" date="2019-03" db="EMBL/GenBank/DDBJ databases">
        <title>Single cell metagenomics reveals metabolic interactions within the superorganism composed of flagellate Streblomastix strix and complex community of Bacteroidetes bacteria on its surface.</title>
        <authorList>
            <person name="Treitli S.C."/>
            <person name="Kolisko M."/>
            <person name="Husnik F."/>
            <person name="Keeling P."/>
            <person name="Hampl V."/>
        </authorList>
    </citation>
    <scope>NUCLEOTIDE SEQUENCE [LARGE SCALE GENOMIC DNA]</scope>
    <source>
        <strain evidence="2">ST1C</strain>
    </source>
</reference>
<organism evidence="2 3">
    <name type="scientific">Streblomastix strix</name>
    <dbReference type="NCBI Taxonomy" id="222440"/>
    <lineage>
        <taxon>Eukaryota</taxon>
        <taxon>Metamonada</taxon>
        <taxon>Preaxostyla</taxon>
        <taxon>Oxymonadida</taxon>
        <taxon>Streblomastigidae</taxon>
        <taxon>Streblomastix</taxon>
    </lineage>
</organism>
<dbReference type="InterPro" id="IPR011989">
    <property type="entry name" value="ARM-like"/>
</dbReference>
<protein>
    <recommendedName>
        <fullName evidence="4">B30.2/SPRY domain-containing protein</fullName>
    </recommendedName>
</protein>
<proteinExistence type="predicted"/>
<gene>
    <name evidence="2" type="ORF">EZS28_005591</name>
</gene>
<dbReference type="Gene3D" id="1.25.10.10">
    <property type="entry name" value="Leucine-rich Repeat Variant"/>
    <property type="match status" value="1"/>
</dbReference>
<evidence type="ECO:0008006" key="4">
    <source>
        <dbReference type="Google" id="ProtNLM"/>
    </source>
</evidence>
<dbReference type="EMBL" id="SNRW01000861">
    <property type="protein sequence ID" value="KAA6398882.1"/>
    <property type="molecule type" value="Genomic_DNA"/>
</dbReference>
<accession>A0A5J4WWL9</accession>
<dbReference type="OrthoDB" id="2329056at2759"/>
<dbReference type="Proteomes" id="UP000324800">
    <property type="component" value="Unassembled WGS sequence"/>
</dbReference>